<feature type="transmembrane region" description="Helical" evidence="1">
    <location>
        <begin position="50"/>
        <end position="71"/>
    </location>
</feature>
<evidence type="ECO:0000256" key="1">
    <source>
        <dbReference type="SAM" id="Phobius"/>
    </source>
</evidence>
<feature type="transmembrane region" description="Helical" evidence="1">
    <location>
        <begin position="20"/>
        <end position="38"/>
    </location>
</feature>
<evidence type="ECO:0000259" key="2">
    <source>
        <dbReference type="Pfam" id="PF01757"/>
    </source>
</evidence>
<dbReference type="PANTHER" id="PTHR23028">
    <property type="entry name" value="ACETYLTRANSFERASE"/>
    <property type="match status" value="1"/>
</dbReference>
<organism evidence="3 4">
    <name type="scientific">Paludibacter jiangxiensis</name>
    <dbReference type="NCBI Taxonomy" id="681398"/>
    <lineage>
        <taxon>Bacteria</taxon>
        <taxon>Pseudomonadati</taxon>
        <taxon>Bacteroidota</taxon>
        <taxon>Bacteroidia</taxon>
        <taxon>Bacteroidales</taxon>
        <taxon>Paludibacteraceae</taxon>
        <taxon>Paludibacter</taxon>
    </lineage>
</organism>
<proteinExistence type="predicted"/>
<dbReference type="InterPro" id="IPR050879">
    <property type="entry name" value="Acyltransferase_3"/>
</dbReference>
<feature type="transmembrane region" description="Helical" evidence="1">
    <location>
        <begin position="91"/>
        <end position="111"/>
    </location>
</feature>
<name>A0A161LEA5_9BACT</name>
<keyword evidence="4" id="KW-1185">Reference proteome</keyword>
<dbReference type="RefSeq" id="WP_172795587.1">
    <property type="nucleotide sequence ID" value="NZ_BDCR01000003.1"/>
</dbReference>
<feature type="transmembrane region" description="Helical" evidence="1">
    <location>
        <begin position="234"/>
        <end position="256"/>
    </location>
</feature>
<gene>
    <name evidence="3" type="ORF">PJIAN_3186</name>
</gene>
<dbReference type="GO" id="GO:0016747">
    <property type="term" value="F:acyltransferase activity, transferring groups other than amino-acyl groups"/>
    <property type="evidence" value="ECO:0007669"/>
    <property type="project" value="InterPro"/>
</dbReference>
<keyword evidence="1" id="KW-0472">Membrane</keyword>
<reference evidence="4" key="2">
    <citation type="journal article" date="2017" name="Genome Announc.">
        <title>Draft genome sequence of Paludibacter jiangxiensis NM7(T), a propionate-producing fermentative bacterium.</title>
        <authorList>
            <person name="Qiu Y.-L."/>
            <person name="Tourlousse D.M."/>
            <person name="Matsuura N."/>
            <person name="Ohashi A."/>
            <person name="Sekiguchi Y."/>
        </authorList>
    </citation>
    <scope>NUCLEOTIDE SEQUENCE [LARGE SCALE GENOMIC DNA]</scope>
    <source>
        <strain evidence="4">NM7</strain>
    </source>
</reference>
<keyword evidence="1" id="KW-0812">Transmembrane</keyword>
<dbReference type="Proteomes" id="UP000076586">
    <property type="component" value="Unassembled WGS sequence"/>
</dbReference>
<dbReference type="Pfam" id="PF01757">
    <property type="entry name" value="Acyl_transf_3"/>
    <property type="match status" value="1"/>
</dbReference>
<feature type="transmembrane region" description="Helical" evidence="1">
    <location>
        <begin position="170"/>
        <end position="192"/>
    </location>
</feature>
<accession>A0A161LEA5</accession>
<dbReference type="InterPro" id="IPR002656">
    <property type="entry name" value="Acyl_transf_3_dom"/>
</dbReference>
<dbReference type="GO" id="GO:0016020">
    <property type="term" value="C:membrane"/>
    <property type="evidence" value="ECO:0007669"/>
    <property type="project" value="TreeGrafter"/>
</dbReference>
<protein>
    <submittedName>
        <fullName evidence="3">Peptidoglycan/LPS O-acetylase OafA/YrhL</fullName>
    </submittedName>
</protein>
<dbReference type="AlphaFoldDB" id="A0A161LEA5"/>
<evidence type="ECO:0000313" key="3">
    <source>
        <dbReference type="EMBL" id="GAT62875.1"/>
    </source>
</evidence>
<feature type="transmembrane region" description="Helical" evidence="1">
    <location>
        <begin position="123"/>
        <end position="149"/>
    </location>
</feature>
<evidence type="ECO:0000313" key="4">
    <source>
        <dbReference type="Proteomes" id="UP000076586"/>
    </source>
</evidence>
<feature type="transmembrane region" description="Helical" evidence="1">
    <location>
        <begin position="326"/>
        <end position="348"/>
    </location>
</feature>
<dbReference type="STRING" id="681398.PJIAN_3186"/>
<dbReference type="GO" id="GO:0000271">
    <property type="term" value="P:polysaccharide biosynthetic process"/>
    <property type="evidence" value="ECO:0007669"/>
    <property type="project" value="TreeGrafter"/>
</dbReference>
<comment type="caution">
    <text evidence="3">The sequence shown here is derived from an EMBL/GenBank/DDBJ whole genome shotgun (WGS) entry which is preliminary data.</text>
</comment>
<dbReference type="EMBL" id="BDCR01000003">
    <property type="protein sequence ID" value="GAT62875.1"/>
    <property type="molecule type" value="Genomic_DNA"/>
</dbReference>
<reference evidence="4" key="1">
    <citation type="submission" date="2016-04" db="EMBL/GenBank/DDBJ databases">
        <title>Draft genome sequence of Paludibacter jiangxiensis strain NM7.</title>
        <authorList>
            <person name="Qiu Y."/>
            <person name="Matsuura N."/>
            <person name="Ohashi A."/>
            <person name="Tourlousse M.D."/>
            <person name="Sekiguchi Y."/>
        </authorList>
    </citation>
    <scope>NUCLEOTIDE SEQUENCE [LARGE SCALE GENOMIC DNA]</scope>
    <source>
        <strain evidence="4">NM7</strain>
    </source>
</reference>
<feature type="transmembrane region" description="Helical" evidence="1">
    <location>
        <begin position="198"/>
        <end position="222"/>
    </location>
</feature>
<feature type="transmembrane region" description="Helical" evidence="1">
    <location>
        <begin position="262"/>
        <end position="282"/>
    </location>
</feature>
<feature type="transmembrane region" description="Helical" evidence="1">
    <location>
        <begin position="294"/>
        <end position="314"/>
    </location>
</feature>
<sequence>MDETQINREKHIHLPGLNGLRAIAALSVLLSHVFLGTFGNWNLEVVKLPIFEGGVILFFVISGFLITYLLLHEITSTDSIDIKKFYLRRILRIWPLYYGYILIAVIVLTILGLQKDILNNNLVYYLFFGANIPFISSIGIWIIVHYWSLGVEEQFYLFWPWLVKVSRHRIHIITLLILVVWITLKYGTWLLFTNHSLIYRFFAVTCFQSMMLGALGAIVYYHKNKTILALTTNHYVQTITWLYFLFSCFLNEYIPAACRNDVIALFSLLLILGQVVENKIINLEKPIFDFIGKISYGIYVIHPLIIFISSRIWIKMSVNVNPALQYILIFVWVISSTIIIAIISYNYFEKPFLRLKNRYSIIQSCDSIREINQL</sequence>
<keyword evidence="1" id="KW-1133">Transmembrane helix</keyword>
<dbReference type="PANTHER" id="PTHR23028:SF53">
    <property type="entry name" value="ACYL_TRANSF_3 DOMAIN-CONTAINING PROTEIN"/>
    <property type="match status" value="1"/>
</dbReference>
<feature type="domain" description="Acyltransferase 3" evidence="2">
    <location>
        <begin position="15"/>
        <end position="341"/>
    </location>
</feature>